<gene>
    <name evidence="1" type="ORF">DIURU_000313</name>
</gene>
<dbReference type="GeneID" id="54778966"/>
<name>A0A642V3M0_DIURU</name>
<organism evidence="1 2">
    <name type="scientific">Diutina rugosa</name>
    <name type="common">Yeast</name>
    <name type="synonym">Candida rugosa</name>
    <dbReference type="NCBI Taxonomy" id="5481"/>
    <lineage>
        <taxon>Eukaryota</taxon>
        <taxon>Fungi</taxon>
        <taxon>Dikarya</taxon>
        <taxon>Ascomycota</taxon>
        <taxon>Saccharomycotina</taxon>
        <taxon>Pichiomycetes</taxon>
        <taxon>Debaryomycetaceae</taxon>
        <taxon>Diutina</taxon>
    </lineage>
</organism>
<comment type="caution">
    <text evidence="1">The sequence shown here is derived from an EMBL/GenBank/DDBJ whole genome shotgun (WGS) entry which is preliminary data.</text>
</comment>
<dbReference type="InterPro" id="IPR032675">
    <property type="entry name" value="LRR_dom_sf"/>
</dbReference>
<reference evidence="1 2" key="1">
    <citation type="submission" date="2019-07" db="EMBL/GenBank/DDBJ databases">
        <title>Genome assembly of two rare yeast pathogens: Diutina rugosa and Trichomonascus ciferrii.</title>
        <authorList>
            <person name="Mixao V."/>
            <person name="Saus E."/>
            <person name="Hansen A."/>
            <person name="Lass-Flor C."/>
            <person name="Gabaldon T."/>
        </authorList>
    </citation>
    <scope>NUCLEOTIDE SEQUENCE [LARGE SCALE GENOMIC DNA]</scope>
    <source>
        <strain evidence="1 2">CBS 613</strain>
    </source>
</reference>
<dbReference type="Gene3D" id="3.80.10.10">
    <property type="entry name" value="Ribonuclease Inhibitor"/>
    <property type="match status" value="1"/>
</dbReference>
<dbReference type="VEuPathDB" id="FungiDB:DIURU_000313"/>
<sequence>MNSSKIMVVLPPQVEDITILDNVRPTSFDLPQLTAARVNDPGKLNWLHLKKVANTGILGCLHWLDLESIDISMEGHLDDFHYINCPKLTSVFVDKNLELHPEDSPASVLFTRPQMAQLTELRVYNYRIDDLTSFESLREVSCYFNHSLCEDTPLPPHLVELDIDTPCSIRGIPPQLEMFDACEVSLDAPNVVFCTLIDVENPFPIEDCQFLHSLTFGCETWEELVLPRPIDFFELKGANLRVVDVEARRVLFTNTTVEDWVYSRARVRVKAYWTHIDHQSVLNFDTVSLDTQCLETSFCGVEQFPDIVFLEVCQGHPRYYKNLIYPYAFASLTKLTELKIVSKEIKCSEGTPFIIPASVRSLVMINCEAIKLWLQLEDETALEHLEICYWNDTVYGEKSKSRPAHFTMDTLGLTQMPPSYYCPRLQGAVTHFKRPRLKVD</sequence>
<dbReference type="EMBL" id="SWFT01000018">
    <property type="protein sequence ID" value="KAA8907903.1"/>
    <property type="molecule type" value="Genomic_DNA"/>
</dbReference>
<proteinExistence type="predicted"/>
<evidence type="ECO:0000313" key="2">
    <source>
        <dbReference type="Proteomes" id="UP000449547"/>
    </source>
</evidence>
<evidence type="ECO:0000313" key="1">
    <source>
        <dbReference type="EMBL" id="KAA8907903.1"/>
    </source>
</evidence>
<protein>
    <submittedName>
        <fullName evidence="1">Uncharacterized protein</fullName>
    </submittedName>
</protein>
<accession>A0A642V3M0</accession>
<dbReference type="RefSeq" id="XP_034014835.1">
    <property type="nucleotide sequence ID" value="XM_034155858.1"/>
</dbReference>
<keyword evidence="2" id="KW-1185">Reference proteome</keyword>
<dbReference type="SUPFAM" id="SSF52058">
    <property type="entry name" value="L domain-like"/>
    <property type="match status" value="1"/>
</dbReference>
<dbReference type="AlphaFoldDB" id="A0A642V3M0"/>
<dbReference type="Proteomes" id="UP000449547">
    <property type="component" value="Unassembled WGS sequence"/>
</dbReference>